<feature type="region of interest" description="Disordered" evidence="3">
    <location>
        <begin position="164"/>
        <end position="195"/>
    </location>
</feature>
<name>A0AA36HMI3_9DINO</name>
<proteinExistence type="predicted"/>
<keyword evidence="4" id="KW-0812">Transmembrane</keyword>
<keyword evidence="5" id="KW-0732">Signal</keyword>
<evidence type="ECO:0000256" key="3">
    <source>
        <dbReference type="SAM" id="MobiDB-lite"/>
    </source>
</evidence>
<dbReference type="SMART" id="SM00223">
    <property type="entry name" value="APPLE"/>
    <property type="match status" value="1"/>
</dbReference>
<organism evidence="7 8">
    <name type="scientific">Effrenium voratum</name>
    <dbReference type="NCBI Taxonomy" id="2562239"/>
    <lineage>
        <taxon>Eukaryota</taxon>
        <taxon>Sar</taxon>
        <taxon>Alveolata</taxon>
        <taxon>Dinophyceae</taxon>
        <taxon>Suessiales</taxon>
        <taxon>Symbiodiniaceae</taxon>
        <taxon>Effrenium</taxon>
    </lineage>
</organism>
<dbReference type="Gene3D" id="3.50.4.10">
    <property type="entry name" value="Hepatocyte Growth Factor"/>
    <property type="match status" value="1"/>
</dbReference>
<dbReference type="InterPro" id="IPR003609">
    <property type="entry name" value="Pan_app"/>
</dbReference>
<evidence type="ECO:0000256" key="1">
    <source>
        <dbReference type="ARBA" id="ARBA00022737"/>
    </source>
</evidence>
<accession>A0AA36HMI3</accession>
<dbReference type="InterPro" id="IPR000177">
    <property type="entry name" value="Apple"/>
</dbReference>
<dbReference type="CDD" id="cd01100">
    <property type="entry name" value="APPLE_Factor_XI_like"/>
    <property type="match status" value="1"/>
</dbReference>
<protein>
    <recommendedName>
        <fullName evidence="6">Apple domain-containing protein</fullName>
    </recommendedName>
</protein>
<evidence type="ECO:0000313" key="7">
    <source>
        <dbReference type="EMBL" id="CAJ1371884.1"/>
    </source>
</evidence>
<evidence type="ECO:0000256" key="4">
    <source>
        <dbReference type="SAM" id="Phobius"/>
    </source>
</evidence>
<keyword evidence="4" id="KW-0472">Membrane</keyword>
<reference evidence="7" key="1">
    <citation type="submission" date="2023-08" db="EMBL/GenBank/DDBJ databases">
        <authorList>
            <person name="Chen Y."/>
            <person name="Shah S."/>
            <person name="Dougan E. K."/>
            <person name="Thang M."/>
            <person name="Chan C."/>
        </authorList>
    </citation>
    <scope>NUCLEOTIDE SEQUENCE</scope>
</reference>
<dbReference type="GO" id="GO:0005576">
    <property type="term" value="C:extracellular region"/>
    <property type="evidence" value="ECO:0007669"/>
    <property type="project" value="InterPro"/>
</dbReference>
<keyword evidence="4" id="KW-1133">Transmembrane helix</keyword>
<comment type="caution">
    <text evidence="7">The sequence shown here is derived from an EMBL/GenBank/DDBJ whole genome shotgun (WGS) entry which is preliminary data.</text>
</comment>
<feature type="chain" id="PRO_5041428460" description="Apple domain-containing protein" evidence="5">
    <location>
        <begin position="22"/>
        <end position="239"/>
    </location>
</feature>
<dbReference type="GO" id="GO:0006508">
    <property type="term" value="P:proteolysis"/>
    <property type="evidence" value="ECO:0007669"/>
    <property type="project" value="InterPro"/>
</dbReference>
<evidence type="ECO:0000259" key="6">
    <source>
        <dbReference type="SMART" id="SM00223"/>
    </source>
</evidence>
<evidence type="ECO:0000313" key="8">
    <source>
        <dbReference type="Proteomes" id="UP001178507"/>
    </source>
</evidence>
<dbReference type="Pfam" id="PF14295">
    <property type="entry name" value="PAN_4"/>
    <property type="match status" value="1"/>
</dbReference>
<keyword evidence="8" id="KW-1185">Reference proteome</keyword>
<keyword evidence="1" id="KW-0677">Repeat</keyword>
<sequence length="239" mass="25483">MARRPLFGGGAWAILLPLVAGKTPGCAVFGQGYKDAGAPPALPNGAFLIDAASCQASCDSNPTCQHFTWLSSSHACWLGSESAELVQNLHAISGPKACSLAPAVPAPVPPTFEISPVFVTEAPKVLAQPATQGSNFWLWLLAAVLALLLCGLAAYHLGGTKKVRESARKRHQRRTQGLHVVEEEEEDEAPVESPLMPWDQRKLGFQAPVDGFVRLPLQASTAPASQQSDLFPTHRYVVS</sequence>
<dbReference type="SUPFAM" id="SSF57414">
    <property type="entry name" value="Hairpin loop containing domain-like"/>
    <property type="match status" value="1"/>
</dbReference>
<feature type="domain" description="Apple" evidence="6">
    <location>
        <begin position="26"/>
        <end position="98"/>
    </location>
</feature>
<evidence type="ECO:0000256" key="5">
    <source>
        <dbReference type="SAM" id="SignalP"/>
    </source>
</evidence>
<evidence type="ECO:0000256" key="2">
    <source>
        <dbReference type="ARBA" id="ARBA00023157"/>
    </source>
</evidence>
<dbReference type="Proteomes" id="UP001178507">
    <property type="component" value="Unassembled WGS sequence"/>
</dbReference>
<dbReference type="AlphaFoldDB" id="A0AA36HMI3"/>
<feature type="compositionally biased region" description="Basic residues" evidence="3">
    <location>
        <begin position="167"/>
        <end position="176"/>
    </location>
</feature>
<keyword evidence="2" id="KW-1015">Disulfide bond</keyword>
<dbReference type="EMBL" id="CAUJNA010000102">
    <property type="protein sequence ID" value="CAJ1371884.1"/>
    <property type="molecule type" value="Genomic_DNA"/>
</dbReference>
<feature type="transmembrane region" description="Helical" evidence="4">
    <location>
        <begin position="136"/>
        <end position="158"/>
    </location>
</feature>
<feature type="signal peptide" evidence="5">
    <location>
        <begin position="1"/>
        <end position="21"/>
    </location>
</feature>
<gene>
    <name evidence="7" type="ORF">EVOR1521_LOCUS2092</name>
</gene>